<dbReference type="CDD" id="cd03784">
    <property type="entry name" value="GT1_Gtf-like"/>
    <property type="match status" value="1"/>
</dbReference>
<organism evidence="4 6">
    <name type="scientific">Punica granatum</name>
    <name type="common">Pomegranate</name>
    <dbReference type="NCBI Taxonomy" id="22663"/>
    <lineage>
        <taxon>Eukaryota</taxon>
        <taxon>Viridiplantae</taxon>
        <taxon>Streptophyta</taxon>
        <taxon>Embryophyta</taxon>
        <taxon>Tracheophyta</taxon>
        <taxon>Spermatophyta</taxon>
        <taxon>Magnoliopsida</taxon>
        <taxon>eudicotyledons</taxon>
        <taxon>Gunneridae</taxon>
        <taxon>Pentapetalae</taxon>
        <taxon>rosids</taxon>
        <taxon>malvids</taxon>
        <taxon>Myrtales</taxon>
        <taxon>Lythraceae</taxon>
        <taxon>Punica</taxon>
    </lineage>
</organism>
<gene>
    <name evidence="4" type="ORF">CDL15_Pgr022563</name>
    <name evidence="5" type="ORF">CRG98_032967</name>
</gene>
<evidence type="ECO:0000313" key="6">
    <source>
        <dbReference type="Proteomes" id="UP000197138"/>
    </source>
</evidence>
<dbReference type="GeneID" id="116187778"/>
<dbReference type="STRING" id="22663.A0A218XT77"/>
<evidence type="ECO:0000256" key="1">
    <source>
        <dbReference type="ARBA" id="ARBA00009995"/>
    </source>
</evidence>
<dbReference type="Proteomes" id="UP000233551">
    <property type="component" value="Unassembled WGS sequence"/>
</dbReference>
<keyword evidence="3" id="KW-0808">Transferase</keyword>
<dbReference type="OrthoDB" id="5835829at2759"/>
<reference evidence="5 7" key="3">
    <citation type="submission" date="2017-11" db="EMBL/GenBank/DDBJ databases">
        <title>De-novo sequencing of pomegranate (Punica granatum L.) genome.</title>
        <authorList>
            <person name="Akparov Z."/>
            <person name="Amiraslanov A."/>
            <person name="Hajiyeva S."/>
            <person name="Abbasov M."/>
            <person name="Kaur K."/>
            <person name="Hamwieh A."/>
            <person name="Solovyev V."/>
            <person name="Salamov A."/>
            <person name="Braich B."/>
            <person name="Kosarev P."/>
            <person name="Mahmoud A."/>
            <person name="Hajiyev E."/>
            <person name="Babayeva S."/>
            <person name="Izzatullayeva V."/>
            <person name="Mammadov A."/>
            <person name="Mammadov A."/>
            <person name="Sharifova S."/>
            <person name="Ojaghi J."/>
            <person name="Eynullazada K."/>
            <person name="Bayramov B."/>
            <person name="Abdulazimova A."/>
            <person name="Shahmuradov I."/>
        </authorList>
    </citation>
    <scope>NUCLEOTIDE SEQUENCE [LARGE SCALE GENOMIC DNA]</scope>
    <source>
        <strain evidence="5">AG2017</strain>
        <strain evidence="7">cv. AG2017</strain>
        <tissue evidence="5">Leaf</tissue>
    </source>
</reference>
<dbReference type="Proteomes" id="UP000197138">
    <property type="component" value="Unassembled WGS sequence"/>
</dbReference>
<evidence type="ECO:0000313" key="4">
    <source>
        <dbReference type="EMBL" id="OWM87452.1"/>
    </source>
</evidence>
<name>A0A218XT77_PUNGR</name>
<keyword evidence="2" id="KW-0328">Glycosyltransferase</keyword>
<proteinExistence type="inferred from homology"/>
<dbReference type="GO" id="GO:0080043">
    <property type="term" value="F:quercetin 3-O-glucosyltransferase activity"/>
    <property type="evidence" value="ECO:0007669"/>
    <property type="project" value="TreeGrafter"/>
</dbReference>
<keyword evidence="7" id="KW-1185">Reference proteome</keyword>
<dbReference type="EMBL" id="PGOL01002599">
    <property type="protein sequence ID" value="PKI46625.1"/>
    <property type="molecule type" value="Genomic_DNA"/>
</dbReference>
<protein>
    <submittedName>
        <fullName evidence="4">Uncharacterized protein</fullName>
    </submittedName>
</protein>
<evidence type="ECO:0000256" key="2">
    <source>
        <dbReference type="ARBA" id="ARBA00022676"/>
    </source>
</evidence>
<evidence type="ECO:0000256" key="3">
    <source>
        <dbReference type="ARBA" id="ARBA00022679"/>
    </source>
</evidence>
<dbReference type="EMBL" id="MTKT01000813">
    <property type="protein sequence ID" value="OWM87452.1"/>
    <property type="molecule type" value="Genomic_DNA"/>
</dbReference>
<accession>A0A218XT77</accession>
<reference evidence="6" key="1">
    <citation type="journal article" date="2017" name="Plant J.">
        <title>The pomegranate (Punica granatum L.) genome and the genomics of punicalagin biosynthesis.</title>
        <authorList>
            <person name="Qin G."/>
            <person name="Xu C."/>
            <person name="Ming R."/>
            <person name="Tang H."/>
            <person name="Guyot R."/>
            <person name="Kramer E.M."/>
            <person name="Hu Y."/>
            <person name="Yi X."/>
            <person name="Qi Y."/>
            <person name="Xu X."/>
            <person name="Gao Z."/>
            <person name="Pan H."/>
            <person name="Jian J."/>
            <person name="Tian Y."/>
            <person name="Yue Z."/>
            <person name="Xu Y."/>
        </authorList>
    </citation>
    <scope>NUCLEOTIDE SEQUENCE [LARGE SCALE GENOMIC DNA]</scope>
    <source>
        <strain evidence="6">cv. Dabenzi</strain>
    </source>
</reference>
<comment type="caution">
    <text evidence="4">The sequence shown here is derived from an EMBL/GenBank/DDBJ whole genome shotgun (WGS) entry which is preliminary data.</text>
</comment>
<dbReference type="GO" id="GO:0080044">
    <property type="term" value="F:quercetin 7-O-glucosyltransferase activity"/>
    <property type="evidence" value="ECO:0007669"/>
    <property type="project" value="TreeGrafter"/>
</dbReference>
<evidence type="ECO:0000313" key="7">
    <source>
        <dbReference type="Proteomes" id="UP000233551"/>
    </source>
</evidence>
<dbReference type="InterPro" id="IPR002213">
    <property type="entry name" value="UDP_glucos_trans"/>
</dbReference>
<dbReference type="PANTHER" id="PTHR11926:SF1392">
    <property type="entry name" value="GLYCOSYLTRANSFERASE"/>
    <property type="match status" value="1"/>
</dbReference>
<dbReference type="SUPFAM" id="SSF53756">
    <property type="entry name" value="UDP-Glycosyltransferase/glycogen phosphorylase"/>
    <property type="match status" value="1"/>
</dbReference>
<sequence>MTRPVFRKMMVSGWLGSGSGKPPITCVIADGVLSLAVDVAKEVGLPVNIVQDSECFLLLGLFLYPSTRRSWRPLPFTGNDLDVPINSIRGLDGFLQQIFQAFVDVKTLSDATLQFVVNEGQQNFRVDALILNTFEELELPVLEHTPGKTPKLYAVGPLHAPLKSRSPHEMAFWSSSRNLWKEDRNCMGWLDNQPARSVVDVSFGGIVVKTADRFLEFWHGLVNIGKHFVRAIRAGLIPSDGWALLDELMKATEERARIVEWAPQEEVLDHPVIEGFLMHAGWNYVLEGVTARVPMTCWPCYADHFLNARFVSEVWKVGLDMKDPKYDGDAVERWLGSYWMTERMSSGAQLKS</sequence>
<dbReference type="Pfam" id="PF00201">
    <property type="entry name" value="UDPGT"/>
    <property type="match status" value="1"/>
</dbReference>
<comment type="similarity">
    <text evidence="1">Belongs to the UDP-glycosyltransferase family.</text>
</comment>
<dbReference type="AlphaFoldDB" id="A0A218XT77"/>
<dbReference type="PANTHER" id="PTHR11926">
    <property type="entry name" value="GLUCOSYL/GLUCURONOSYL TRANSFERASES"/>
    <property type="match status" value="1"/>
</dbReference>
<dbReference type="Gene3D" id="3.40.50.2000">
    <property type="entry name" value="Glycogen Phosphorylase B"/>
    <property type="match status" value="2"/>
</dbReference>
<evidence type="ECO:0000313" key="5">
    <source>
        <dbReference type="EMBL" id="PKI46625.1"/>
    </source>
</evidence>
<reference evidence="4" key="2">
    <citation type="submission" date="2017-06" db="EMBL/GenBank/DDBJ databases">
        <title>The pomegranate genome and the genomics of punicalagin biosynthesis.</title>
        <authorList>
            <person name="Xu C."/>
        </authorList>
    </citation>
    <scope>NUCLEOTIDE SEQUENCE [LARGE SCALE GENOMIC DNA]</scope>
    <source>
        <tissue evidence="4">Fresh leaf</tissue>
    </source>
</reference>